<protein>
    <recommendedName>
        <fullName evidence="8">Ribonuclease R</fullName>
        <shortName evidence="8">RNase R</shortName>
        <ecNumber evidence="8">3.1.13.1</ecNumber>
    </recommendedName>
</protein>
<dbReference type="InterPro" id="IPR004476">
    <property type="entry name" value="RNase_II/RNase_R"/>
</dbReference>
<reference evidence="11 14" key="1">
    <citation type="submission" date="2022-07" db="EMBL/GenBank/DDBJ databases">
        <authorList>
            <person name="Criscuolo A."/>
        </authorList>
    </citation>
    <scope>NUCLEOTIDE SEQUENCE</scope>
    <source>
        <strain evidence="14">CIP 111951</strain>
        <strain evidence="11">CIP111854</strain>
        <strain evidence="12">CIP111951</strain>
    </source>
</reference>
<keyword evidence="7 8" id="KW-0694">RNA-binding</keyword>
<feature type="compositionally biased region" description="Basic and acidic residues" evidence="9">
    <location>
        <begin position="759"/>
        <end position="773"/>
    </location>
</feature>
<dbReference type="Gene3D" id="2.40.50.140">
    <property type="entry name" value="Nucleic acid-binding proteins"/>
    <property type="match status" value="2"/>
</dbReference>
<dbReference type="NCBIfam" id="NF008648">
    <property type="entry name" value="PRK11642.1"/>
    <property type="match status" value="1"/>
</dbReference>
<dbReference type="EMBL" id="CAMAPD010000008">
    <property type="protein sequence ID" value="CAH9059266.1"/>
    <property type="molecule type" value="Genomic_DNA"/>
</dbReference>
<dbReference type="Proteomes" id="UP001152485">
    <property type="component" value="Unassembled WGS sequence"/>
</dbReference>
<evidence type="ECO:0000313" key="13">
    <source>
        <dbReference type="Proteomes" id="UP001152467"/>
    </source>
</evidence>
<evidence type="ECO:0000256" key="4">
    <source>
        <dbReference type="ARBA" id="ARBA00022722"/>
    </source>
</evidence>
<dbReference type="InterPro" id="IPR013223">
    <property type="entry name" value="RNase_B_OB_dom"/>
</dbReference>
<feature type="compositionally biased region" description="Basic residues" evidence="9">
    <location>
        <begin position="798"/>
        <end position="822"/>
    </location>
</feature>
<dbReference type="InterPro" id="IPR011129">
    <property type="entry name" value="CSD"/>
</dbReference>
<dbReference type="InterPro" id="IPR040476">
    <property type="entry name" value="CSD2"/>
</dbReference>
<comment type="caution">
    <text evidence="11">The sequence shown here is derived from an EMBL/GenBank/DDBJ whole genome shotgun (WGS) entry which is preliminary data.</text>
</comment>
<dbReference type="PROSITE" id="PS01175">
    <property type="entry name" value="RIBONUCLEASE_II"/>
    <property type="match status" value="1"/>
</dbReference>
<dbReference type="PANTHER" id="PTHR23355:SF9">
    <property type="entry name" value="DIS3-LIKE EXONUCLEASE 2"/>
    <property type="match status" value="1"/>
</dbReference>
<keyword evidence="3 8" id="KW-0963">Cytoplasm</keyword>
<dbReference type="InterPro" id="IPR012340">
    <property type="entry name" value="NA-bd_OB-fold"/>
</dbReference>
<sequence length="828" mass="92901">MSKQDPYLSREQDKYENPVPSREFILEHIKAADKATTFSQLCNSLNVLDDERQIAFKRRLRAMERDGQLHFNKFKRYVIPTDDGLVKGRVIGHRDGFGFLAVEGEPKDWFIAKHQMNTVMHGDIVLAKAASRGSGGKVEARIVRVLEAERAPIVGRYFVEYGSAVVVPEDPRITQDIIILPGSEKGARHNQMVQVQITQSPTRQMNAVGKVVEVLGEHMAPGMEIEVALRNHDIPHVWPQAVLEQVSCHGEEVEEADKLARVDLRDLPLVTIDGEDARDFDDAVYCERKKSGGWRLWVAIADVSHYVPKGSALDTEAIERGNSVYFPEQVIPMLPKVLSNGLCSLNPQVDRLCMVAEMTISEAGRLSGYRFYEAIMNSHARLTYTKVHAILQGDEKLREQYSPLVPHLSDLQQMYMALKAARQTRGAIEFETLETRFVFNAHRKIESIVPLVRNDAHKLIEECMILANVSAAKLLAKHEASALYRVHDEPDQEKLSHFRQFLNDLGIESLLPNDPSPLELTAALNQLGERPEKELIQTMLLRSMKQAVYQPDNIGHYGLALDAYAHFTSPIRRYPDLVVHRAIKGVLSKQGQNTSGAYVYDTDEVDQLGEQCSTTERRADDATREVADWLKCEFMQDHVGMEFSGVVSSVTTFGLFVRLDDLQIDGMIHISSLGQEYFHFDGAKHCLIGEHSRQVYRLGDKLSVTVASVSLDERRIHLAIAGEQVPDRYARRRNKPTKVDEKPALSSVRAQLKAGKIPNKREGDTESKTDRKPQKGKKTTPKGQLKKAKKAGADTVKSKSKTKAKGKKVKAKRPGKNARKSSKNSSGA</sequence>
<dbReference type="NCBIfam" id="TIGR02063">
    <property type="entry name" value="RNase_R"/>
    <property type="match status" value="1"/>
</dbReference>
<dbReference type="GO" id="GO:0005829">
    <property type="term" value="C:cytosol"/>
    <property type="evidence" value="ECO:0007669"/>
    <property type="project" value="UniProtKB-ARBA"/>
</dbReference>
<dbReference type="InterPro" id="IPR050180">
    <property type="entry name" value="RNR_Ribonuclease"/>
</dbReference>
<accession>A0A9W4QV57</accession>
<dbReference type="PANTHER" id="PTHR23355">
    <property type="entry name" value="RIBONUCLEASE"/>
    <property type="match status" value="1"/>
</dbReference>
<dbReference type="NCBIfam" id="TIGR00358">
    <property type="entry name" value="3_prime_RNase"/>
    <property type="match status" value="1"/>
</dbReference>
<organism evidence="11 13">
    <name type="scientific">Pseudoalteromonas holothuriae</name>
    <dbReference type="NCBI Taxonomy" id="2963714"/>
    <lineage>
        <taxon>Bacteria</taxon>
        <taxon>Pseudomonadati</taxon>
        <taxon>Pseudomonadota</taxon>
        <taxon>Gammaproteobacteria</taxon>
        <taxon>Alteromonadales</taxon>
        <taxon>Pseudoalteromonadaceae</taxon>
        <taxon>Pseudoalteromonas</taxon>
    </lineage>
</organism>
<dbReference type="HAMAP" id="MF_01895">
    <property type="entry name" value="RNase_R"/>
    <property type="match status" value="1"/>
</dbReference>
<dbReference type="SMART" id="SM00955">
    <property type="entry name" value="RNB"/>
    <property type="match status" value="1"/>
</dbReference>
<dbReference type="Proteomes" id="UP001152467">
    <property type="component" value="Unassembled WGS sequence"/>
</dbReference>
<dbReference type="InterPro" id="IPR003029">
    <property type="entry name" value="S1_domain"/>
</dbReference>
<evidence type="ECO:0000256" key="1">
    <source>
        <dbReference type="ARBA" id="ARBA00001849"/>
    </source>
</evidence>
<proteinExistence type="inferred from homology"/>
<evidence type="ECO:0000259" key="10">
    <source>
        <dbReference type="PROSITE" id="PS50126"/>
    </source>
</evidence>
<feature type="domain" description="S1 motif" evidence="10">
    <location>
        <begin position="640"/>
        <end position="721"/>
    </location>
</feature>
<dbReference type="EC" id="3.1.13.1" evidence="8"/>
<dbReference type="Pfam" id="PF00773">
    <property type="entry name" value="RNB"/>
    <property type="match status" value="1"/>
</dbReference>
<evidence type="ECO:0000256" key="3">
    <source>
        <dbReference type="ARBA" id="ARBA00022490"/>
    </source>
</evidence>
<evidence type="ECO:0000256" key="9">
    <source>
        <dbReference type="SAM" id="MobiDB-lite"/>
    </source>
</evidence>
<keyword evidence="13" id="KW-1185">Reference proteome</keyword>
<dbReference type="InterPro" id="IPR011805">
    <property type="entry name" value="RNase_R"/>
</dbReference>
<keyword evidence="6 8" id="KW-0269">Exonuclease</keyword>
<dbReference type="GO" id="GO:0008859">
    <property type="term" value="F:exoribonuclease II activity"/>
    <property type="evidence" value="ECO:0007669"/>
    <property type="project" value="UniProtKB-UniRule"/>
</dbReference>
<comment type="catalytic activity">
    <reaction evidence="1 8">
        <text>Exonucleolytic cleavage in the 3'- to 5'-direction to yield nucleoside 5'-phosphates.</text>
        <dbReference type="EC" id="3.1.13.1"/>
    </reaction>
</comment>
<evidence type="ECO:0000256" key="6">
    <source>
        <dbReference type="ARBA" id="ARBA00022839"/>
    </source>
</evidence>
<dbReference type="InterPro" id="IPR022966">
    <property type="entry name" value="RNase_II/R_CS"/>
</dbReference>
<dbReference type="RefSeq" id="WP_261593197.1">
    <property type="nucleotide sequence ID" value="NZ_CAMAPC010000004.1"/>
</dbReference>
<name>A0A9W4QV57_9GAMM</name>
<dbReference type="SUPFAM" id="SSF50249">
    <property type="entry name" value="Nucleic acid-binding proteins"/>
    <property type="match status" value="4"/>
</dbReference>
<dbReference type="Pfam" id="PF00575">
    <property type="entry name" value="S1"/>
    <property type="match status" value="1"/>
</dbReference>
<evidence type="ECO:0000256" key="7">
    <source>
        <dbReference type="ARBA" id="ARBA00022884"/>
    </source>
</evidence>
<evidence type="ECO:0000313" key="12">
    <source>
        <dbReference type="EMBL" id="CAH9059266.1"/>
    </source>
</evidence>
<dbReference type="GO" id="GO:0003723">
    <property type="term" value="F:RNA binding"/>
    <property type="evidence" value="ECO:0007669"/>
    <property type="project" value="UniProtKB-UniRule"/>
</dbReference>
<feature type="region of interest" description="Disordered" evidence="9">
    <location>
        <begin position="728"/>
        <end position="828"/>
    </location>
</feature>
<dbReference type="AlphaFoldDB" id="A0A9W4QV57"/>
<dbReference type="PROSITE" id="PS50126">
    <property type="entry name" value="S1"/>
    <property type="match status" value="1"/>
</dbReference>
<comment type="function">
    <text evidence="8">3'-5' exoribonuclease that releases 5'-nucleoside monophosphates and is involved in maturation of structured RNAs.</text>
</comment>
<gene>
    <name evidence="8 11" type="primary">rnr</name>
    <name evidence="11" type="ORF">PSECIP111854_01422</name>
    <name evidence="12" type="ORF">PSECIP111951_02039</name>
</gene>
<keyword evidence="4 8" id="KW-0540">Nuclease</keyword>
<dbReference type="Pfam" id="PF17876">
    <property type="entry name" value="CSD2"/>
    <property type="match status" value="1"/>
</dbReference>
<evidence type="ECO:0000256" key="2">
    <source>
        <dbReference type="ARBA" id="ARBA00004496"/>
    </source>
</evidence>
<dbReference type="CDD" id="cd04471">
    <property type="entry name" value="S1_RNase_R"/>
    <property type="match status" value="1"/>
</dbReference>
<dbReference type="EMBL" id="CAMAPC010000004">
    <property type="protein sequence ID" value="CAH9054676.1"/>
    <property type="molecule type" value="Genomic_DNA"/>
</dbReference>
<feature type="compositionally biased region" description="Basic residues" evidence="9">
    <location>
        <begin position="774"/>
        <end position="790"/>
    </location>
</feature>
<dbReference type="GO" id="GO:0006402">
    <property type="term" value="P:mRNA catabolic process"/>
    <property type="evidence" value="ECO:0007669"/>
    <property type="project" value="TreeGrafter"/>
</dbReference>
<dbReference type="SMART" id="SM00316">
    <property type="entry name" value="S1"/>
    <property type="match status" value="1"/>
</dbReference>
<dbReference type="Pfam" id="PF08206">
    <property type="entry name" value="OB_RNB"/>
    <property type="match status" value="1"/>
</dbReference>
<comment type="similarity">
    <text evidence="8">Belongs to the RNR ribonuclease family. RNase R subfamily.</text>
</comment>
<dbReference type="InterPro" id="IPR001900">
    <property type="entry name" value="RNase_II/R"/>
</dbReference>
<evidence type="ECO:0000313" key="14">
    <source>
        <dbReference type="Proteomes" id="UP001152485"/>
    </source>
</evidence>
<dbReference type="SMART" id="SM00357">
    <property type="entry name" value="CSP"/>
    <property type="match status" value="1"/>
</dbReference>
<keyword evidence="5 8" id="KW-0378">Hydrolase</keyword>
<evidence type="ECO:0000313" key="11">
    <source>
        <dbReference type="EMBL" id="CAH9054676.1"/>
    </source>
</evidence>
<evidence type="ECO:0000256" key="5">
    <source>
        <dbReference type="ARBA" id="ARBA00022801"/>
    </source>
</evidence>
<comment type="subcellular location">
    <subcellularLocation>
        <location evidence="2 8">Cytoplasm</location>
    </subcellularLocation>
</comment>
<evidence type="ECO:0000256" key="8">
    <source>
        <dbReference type="HAMAP-Rule" id="MF_01895"/>
    </source>
</evidence>